<evidence type="ECO:0000313" key="5">
    <source>
        <dbReference type="EMBL" id="GEC15437.1"/>
    </source>
</evidence>
<name>A0A4Y3W8T3_NITWI</name>
<proteinExistence type="predicted"/>
<dbReference type="Pfam" id="PF00376">
    <property type="entry name" value="MerR"/>
    <property type="match status" value="1"/>
</dbReference>
<dbReference type="PANTHER" id="PTHR30204">
    <property type="entry name" value="REDOX-CYCLING DRUG-SENSING TRANSCRIPTIONAL ACTIVATOR SOXR"/>
    <property type="match status" value="1"/>
</dbReference>
<dbReference type="OrthoDB" id="9802944at2"/>
<protein>
    <submittedName>
        <fullName evidence="5">MerR family transcriptional regulator</fullName>
    </submittedName>
</protein>
<dbReference type="GO" id="GO:0003700">
    <property type="term" value="F:DNA-binding transcription factor activity"/>
    <property type="evidence" value="ECO:0007669"/>
    <property type="project" value="InterPro"/>
</dbReference>
<keyword evidence="1" id="KW-0805">Transcription regulation</keyword>
<keyword evidence="3" id="KW-0804">Transcription</keyword>
<dbReference type="InterPro" id="IPR047057">
    <property type="entry name" value="MerR_fam"/>
</dbReference>
<evidence type="ECO:0000259" key="4">
    <source>
        <dbReference type="PROSITE" id="PS50937"/>
    </source>
</evidence>
<dbReference type="InterPro" id="IPR009061">
    <property type="entry name" value="DNA-bd_dom_put_sf"/>
</dbReference>
<dbReference type="Proteomes" id="UP000318825">
    <property type="component" value="Unassembled WGS sequence"/>
</dbReference>
<dbReference type="AlphaFoldDB" id="A0A4Y3W8T3"/>
<sequence length="137" mass="15145">MDVSIGELSRQTGVKVPTIRYYEQVGLLPAPVRTEGKQRRYGPGDIMRLNFIKHGRELGFEVNDIRELLALSAQPERPCENADRITRRHLTAVDQRIAQLAALQAELTRMLGSCSGGCVADCQILESLSTPTGEKVP</sequence>
<organism evidence="5 6">
    <name type="scientific">Nitrobacter winogradskyi</name>
    <name type="common">Nitrobacter agilis</name>
    <dbReference type="NCBI Taxonomy" id="913"/>
    <lineage>
        <taxon>Bacteria</taxon>
        <taxon>Pseudomonadati</taxon>
        <taxon>Pseudomonadota</taxon>
        <taxon>Alphaproteobacteria</taxon>
        <taxon>Hyphomicrobiales</taxon>
        <taxon>Nitrobacteraceae</taxon>
        <taxon>Nitrobacter</taxon>
    </lineage>
</organism>
<evidence type="ECO:0000256" key="3">
    <source>
        <dbReference type="ARBA" id="ARBA00023163"/>
    </source>
</evidence>
<reference evidence="5 6" key="1">
    <citation type="submission" date="2019-06" db="EMBL/GenBank/DDBJ databases">
        <title>Whole genome shotgun sequence of Nitrobacter winogradskyi NBRC 14297.</title>
        <authorList>
            <person name="Hosoyama A."/>
            <person name="Uohara A."/>
            <person name="Ohji S."/>
            <person name="Ichikawa N."/>
        </authorList>
    </citation>
    <scope>NUCLEOTIDE SEQUENCE [LARGE SCALE GENOMIC DNA]</scope>
    <source>
        <strain evidence="5 6">NBRC 14297</strain>
    </source>
</reference>
<dbReference type="PANTHER" id="PTHR30204:SF92">
    <property type="entry name" value="HTH-TYPE TRANSCRIPTIONAL REGULATOR ZNTR"/>
    <property type="match status" value="1"/>
</dbReference>
<dbReference type="EMBL" id="BJNF01000029">
    <property type="protein sequence ID" value="GEC15437.1"/>
    <property type="molecule type" value="Genomic_DNA"/>
</dbReference>
<dbReference type="PRINTS" id="PR00040">
    <property type="entry name" value="HTHMERR"/>
</dbReference>
<accession>A0A4Y3W8T3</accession>
<feature type="domain" description="HTH merR-type" evidence="4">
    <location>
        <begin position="1"/>
        <end position="71"/>
    </location>
</feature>
<dbReference type="InterPro" id="IPR000551">
    <property type="entry name" value="MerR-type_HTH_dom"/>
</dbReference>
<comment type="caution">
    <text evidence="5">The sequence shown here is derived from an EMBL/GenBank/DDBJ whole genome shotgun (WGS) entry which is preliminary data.</text>
</comment>
<dbReference type="PROSITE" id="PS50937">
    <property type="entry name" value="HTH_MERR_2"/>
    <property type="match status" value="1"/>
</dbReference>
<keyword evidence="2" id="KW-0238">DNA-binding</keyword>
<gene>
    <name evidence="5" type="ORF">NWI01_13290</name>
</gene>
<dbReference type="CDD" id="cd04785">
    <property type="entry name" value="HTH_CadR-PbrR-like"/>
    <property type="match status" value="1"/>
</dbReference>
<evidence type="ECO:0000313" key="6">
    <source>
        <dbReference type="Proteomes" id="UP000318825"/>
    </source>
</evidence>
<dbReference type="PROSITE" id="PS00552">
    <property type="entry name" value="HTH_MERR_1"/>
    <property type="match status" value="1"/>
</dbReference>
<dbReference type="InterPro" id="IPR015358">
    <property type="entry name" value="Tscrpt_reg_MerR_DNA-bd"/>
</dbReference>
<dbReference type="Pfam" id="PF09278">
    <property type="entry name" value="MerR-DNA-bind"/>
    <property type="match status" value="1"/>
</dbReference>
<dbReference type="GO" id="GO:0003677">
    <property type="term" value="F:DNA binding"/>
    <property type="evidence" value="ECO:0007669"/>
    <property type="project" value="UniProtKB-KW"/>
</dbReference>
<dbReference type="SMART" id="SM00422">
    <property type="entry name" value="HTH_MERR"/>
    <property type="match status" value="1"/>
</dbReference>
<dbReference type="Gene3D" id="1.10.1660.10">
    <property type="match status" value="1"/>
</dbReference>
<evidence type="ECO:0000256" key="1">
    <source>
        <dbReference type="ARBA" id="ARBA00023015"/>
    </source>
</evidence>
<dbReference type="RefSeq" id="WP_141383135.1">
    <property type="nucleotide sequence ID" value="NZ_BJNF01000029.1"/>
</dbReference>
<evidence type="ECO:0000256" key="2">
    <source>
        <dbReference type="ARBA" id="ARBA00023125"/>
    </source>
</evidence>
<dbReference type="SUPFAM" id="SSF46955">
    <property type="entry name" value="Putative DNA-binding domain"/>
    <property type="match status" value="1"/>
</dbReference>